<keyword evidence="2" id="KW-0472">Membrane</keyword>
<name>A0ABU4PPK1_9SPHN</name>
<sequence length="409" mass="43295">MIALGIATLSLLIWIVLALGRDGFWLTRERDGAIAPLPGREGPGVGRPVESATSALGRPTPNPSLPGRGEGGAWPSVVAVVPARDEAEVIAESIASLAAQDYPGDFRIILVDDSSSDGTADIARAVGSDRLQIVTGAPLASGWTGKLWAVSQGIAAADDAPDYLLLTDADIAHAPDSVRSLVTRAVADDRVLVSLMARLRCESLAERALIPAFVWFFQMLYPFATVNRRGRGLGAAAGGVMLVQRRALAAAGGIAAVRSALIDDCAFGALMKRQGAVWLGLTDRALSIRRYDTWGSVAAMISRSAYAQLRYSPLLLAGTTLGLALTYLAPPVLAIFARGAAHYAALAAWAIMALLFQPMLQFYRRSPLWGPALPLIATFYAGCTLLSAWQHRRGRGGLWKGRVQADLSA</sequence>
<dbReference type="EMBL" id="JAWXXV010000001">
    <property type="protein sequence ID" value="MDX5985555.1"/>
    <property type="molecule type" value="Genomic_DNA"/>
</dbReference>
<evidence type="ECO:0000256" key="2">
    <source>
        <dbReference type="SAM" id="Phobius"/>
    </source>
</evidence>
<feature type="transmembrane region" description="Helical" evidence="2">
    <location>
        <begin position="335"/>
        <end position="356"/>
    </location>
</feature>
<dbReference type="GO" id="GO:0016757">
    <property type="term" value="F:glycosyltransferase activity"/>
    <property type="evidence" value="ECO:0007669"/>
    <property type="project" value="UniProtKB-KW"/>
</dbReference>
<feature type="compositionally biased region" description="Low complexity" evidence="1">
    <location>
        <begin position="36"/>
        <end position="50"/>
    </location>
</feature>
<keyword evidence="5" id="KW-1185">Reference proteome</keyword>
<evidence type="ECO:0000256" key="1">
    <source>
        <dbReference type="SAM" id="MobiDB-lite"/>
    </source>
</evidence>
<gene>
    <name evidence="4" type="ORF">SIL82_14960</name>
</gene>
<protein>
    <submittedName>
        <fullName evidence="4">Glycosyltransferase</fullName>
        <ecNumber evidence="4">2.4.-.-</ecNumber>
    </submittedName>
</protein>
<dbReference type="PANTHER" id="PTHR43646:SF3">
    <property type="entry name" value="SLR1566 PROTEIN"/>
    <property type="match status" value="1"/>
</dbReference>
<dbReference type="InterPro" id="IPR017832">
    <property type="entry name" value="Glyco_trans_2_hopen-assoc_HpnB"/>
</dbReference>
<feature type="transmembrane region" description="Helical" evidence="2">
    <location>
        <begin position="368"/>
        <end position="389"/>
    </location>
</feature>
<keyword evidence="4" id="KW-0328">Glycosyltransferase</keyword>
<evidence type="ECO:0000313" key="5">
    <source>
        <dbReference type="Proteomes" id="UP001279660"/>
    </source>
</evidence>
<keyword evidence="2" id="KW-0812">Transmembrane</keyword>
<evidence type="ECO:0000259" key="3">
    <source>
        <dbReference type="Pfam" id="PF00535"/>
    </source>
</evidence>
<dbReference type="EC" id="2.4.-.-" evidence="4"/>
<organism evidence="4 5">
    <name type="scientific">Sphingomonas echinoides</name>
    <dbReference type="NCBI Taxonomy" id="59803"/>
    <lineage>
        <taxon>Bacteria</taxon>
        <taxon>Pseudomonadati</taxon>
        <taxon>Pseudomonadota</taxon>
        <taxon>Alphaproteobacteria</taxon>
        <taxon>Sphingomonadales</taxon>
        <taxon>Sphingomonadaceae</taxon>
        <taxon>Sphingomonas</taxon>
    </lineage>
</organism>
<comment type="caution">
    <text evidence="4">The sequence shown here is derived from an EMBL/GenBank/DDBJ whole genome shotgun (WGS) entry which is preliminary data.</text>
</comment>
<dbReference type="Proteomes" id="UP001279660">
    <property type="component" value="Unassembled WGS sequence"/>
</dbReference>
<feature type="domain" description="Glycosyltransferase 2-like" evidence="3">
    <location>
        <begin position="80"/>
        <end position="248"/>
    </location>
</feature>
<dbReference type="InterPro" id="IPR001173">
    <property type="entry name" value="Glyco_trans_2-like"/>
</dbReference>
<keyword evidence="4" id="KW-0808">Transferase</keyword>
<dbReference type="SUPFAM" id="SSF53448">
    <property type="entry name" value="Nucleotide-diphospho-sugar transferases"/>
    <property type="match status" value="1"/>
</dbReference>
<dbReference type="InterPro" id="IPR029044">
    <property type="entry name" value="Nucleotide-diphossugar_trans"/>
</dbReference>
<dbReference type="RefSeq" id="WP_319625160.1">
    <property type="nucleotide sequence ID" value="NZ_JAWXXV010000001.1"/>
</dbReference>
<dbReference type="Gene3D" id="3.90.550.10">
    <property type="entry name" value="Spore Coat Polysaccharide Biosynthesis Protein SpsA, Chain A"/>
    <property type="match status" value="1"/>
</dbReference>
<feature type="transmembrane region" description="Helical" evidence="2">
    <location>
        <begin position="311"/>
        <end position="329"/>
    </location>
</feature>
<dbReference type="Pfam" id="PF00535">
    <property type="entry name" value="Glycos_transf_2"/>
    <property type="match status" value="1"/>
</dbReference>
<evidence type="ECO:0000313" key="4">
    <source>
        <dbReference type="EMBL" id="MDX5985555.1"/>
    </source>
</evidence>
<accession>A0ABU4PPK1</accession>
<reference evidence="4 5" key="1">
    <citation type="submission" date="2023-11" db="EMBL/GenBank/DDBJ databases">
        <title>MicrobeMod: A computational toolkit for identifying prokaryotic methylation and restriction-modification with nanopore sequencing.</title>
        <authorList>
            <person name="Crits-Christoph A."/>
            <person name="Kang S.C."/>
            <person name="Lee H."/>
            <person name="Ostrov N."/>
        </authorList>
    </citation>
    <scope>NUCLEOTIDE SEQUENCE [LARGE SCALE GENOMIC DNA]</scope>
    <source>
        <strain evidence="4 5">ATCC 14820</strain>
    </source>
</reference>
<proteinExistence type="predicted"/>
<feature type="region of interest" description="Disordered" evidence="1">
    <location>
        <begin position="35"/>
        <end position="70"/>
    </location>
</feature>
<keyword evidence="2" id="KW-1133">Transmembrane helix</keyword>
<dbReference type="PANTHER" id="PTHR43646">
    <property type="entry name" value="GLYCOSYLTRANSFERASE"/>
    <property type="match status" value="1"/>
</dbReference>
<dbReference type="NCBIfam" id="TIGR03469">
    <property type="entry name" value="HpnB"/>
    <property type="match status" value="1"/>
</dbReference>